<dbReference type="EMBL" id="CAXHTA020000004">
    <property type="protein sequence ID" value="CAL5220659.1"/>
    <property type="molecule type" value="Genomic_DNA"/>
</dbReference>
<keyword evidence="5" id="KW-1185">Reference proteome</keyword>
<dbReference type="Gene3D" id="2.40.50.90">
    <property type="match status" value="1"/>
</dbReference>
<proteinExistence type="predicted"/>
<name>A0ABP1FL16_9CHLO</name>
<evidence type="ECO:0000313" key="5">
    <source>
        <dbReference type="Proteomes" id="UP001497392"/>
    </source>
</evidence>
<evidence type="ECO:0000259" key="3">
    <source>
        <dbReference type="PROSITE" id="PS50830"/>
    </source>
</evidence>
<dbReference type="SMART" id="SM00318">
    <property type="entry name" value="SNc"/>
    <property type="match status" value="1"/>
</dbReference>
<keyword evidence="2" id="KW-0812">Transmembrane</keyword>
<evidence type="ECO:0000256" key="1">
    <source>
        <dbReference type="SAM" id="MobiDB-lite"/>
    </source>
</evidence>
<comment type="caution">
    <text evidence="4">The sequence shown here is derived from an EMBL/GenBank/DDBJ whole genome shotgun (WGS) entry which is preliminary data.</text>
</comment>
<keyword evidence="2" id="KW-0472">Membrane</keyword>
<dbReference type="PANTHER" id="PTHR12302">
    <property type="entry name" value="EBNA2 BINDING PROTEIN P100"/>
    <property type="match status" value="1"/>
</dbReference>
<dbReference type="InterPro" id="IPR016071">
    <property type="entry name" value="Staphylococal_nuclease_OB-fold"/>
</dbReference>
<dbReference type="PROSITE" id="PS50830">
    <property type="entry name" value="TNASE_3"/>
    <property type="match status" value="1"/>
</dbReference>
<feature type="compositionally biased region" description="Basic residues" evidence="1">
    <location>
        <begin position="199"/>
        <end position="208"/>
    </location>
</feature>
<accession>A0ABP1FL16</accession>
<feature type="transmembrane region" description="Helical" evidence="2">
    <location>
        <begin position="31"/>
        <end position="51"/>
    </location>
</feature>
<dbReference type="SUPFAM" id="SSF50199">
    <property type="entry name" value="Staphylococcal nuclease"/>
    <property type="match status" value="1"/>
</dbReference>
<dbReference type="Proteomes" id="UP001497392">
    <property type="component" value="Unassembled WGS sequence"/>
</dbReference>
<evidence type="ECO:0000313" key="4">
    <source>
        <dbReference type="EMBL" id="CAL5220659.1"/>
    </source>
</evidence>
<sequence length="208" mass="23717">MRVRWKRRGNNHRQVHLPENLLPEAQLSTRLGVSFCCTAALICLLAVGWLWRPQTMTSGFATVIDGDTLDVGGSRVRLQGIDAPERDQTCRDRRGRLYRCGDVSTGELKRLVRLRKVLCKRSGLDRYQRFLGDCWAQPVLWGAPVDLSAAMVASGNAVVYRHFRGRAVAHLLDQQARAKQQKLGMWQGTFQDPQDWKNDRRHQHTSAK</sequence>
<dbReference type="InterPro" id="IPR035437">
    <property type="entry name" value="SNase_OB-fold_sf"/>
</dbReference>
<dbReference type="PANTHER" id="PTHR12302:SF26">
    <property type="entry name" value="BLR1266 PROTEIN"/>
    <property type="match status" value="1"/>
</dbReference>
<gene>
    <name evidence="4" type="primary">g2705</name>
    <name evidence="4" type="ORF">VP750_LOCUS2318</name>
</gene>
<protein>
    <submittedName>
        <fullName evidence="4">G2705 protein</fullName>
    </submittedName>
</protein>
<reference evidence="4 5" key="1">
    <citation type="submission" date="2024-06" db="EMBL/GenBank/DDBJ databases">
        <authorList>
            <person name="Kraege A."/>
            <person name="Thomma B."/>
        </authorList>
    </citation>
    <scope>NUCLEOTIDE SEQUENCE [LARGE SCALE GENOMIC DNA]</scope>
</reference>
<feature type="domain" description="TNase-like" evidence="3">
    <location>
        <begin position="54"/>
        <end position="188"/>
    </location>
</feature>
<keyword evidence="2" id="KW-1133">Transmembrane helix</keyword>
<evidence type="ECO:0000256" key="2">
    <source>
        <dbReference type="SAM" id="Phobius"/>
    </source>
</evidence>
<dbReference type="Pfam" id="PF00565">
    <property type="entry name" value="SNase"/>
    <property type="match status" value="1"/>
</dbReference>
<feature type="region of interest" description="Disordered" evidence="1">
    <location>
        <begin position="189"/>
        <end position="208"/>
    </location>
</feature>
<organism evidence="4 5">
    <name type="scientific">Coccomyxa viridis</name>
    <dbReference type="NCBI Taxonomy" id="1274662"/>
    <lineage>
        <taxon>Eukaryota</taxon>
        <taxon>Viridiplantae</taxon>
        <taxon>Chlorophyta</taxon>
        <taxon>core chlorophytes</taxon>
        <taxon>Trebouxiophyceae</taxon>
        <taxon>Trebouxiophyceae incertae sedis</taxon>
        <taxon>Coccomyxaceae</taxon>
        <taxon>Coccomyxa</taxon>
    </lineage>
</organism>